<evidence type="ECO:0000256" key="1">
    <source>
        <dbReference type="SAM" id="MobiDB-lite"/>
    </source>
</evidence>
<proteinExistence type="predicted"/>
<keyword evidence="2" id="KW-0472">Membrane</keyword>
<protein>
    <submittedName>
        <fullName evidence="3">Uncharacterized protein</fullName>
    </submittedName>
</protein>
<dbReference type="AlphaFoldDB" id="A0A6G1IDU0"/>
<evidence type="ECO:0000313" key="3">
    <source>
        <dbReference type="EMBL" id="KAF2676069.1"/>
    </source>
</evidence>
<feature type="region of interest" description="Disordered" evidence="1">
    <location>
        <begin position="144"/>
        <end position="173"/>
    </location>
</feature>
<reference evidence="3" key="1">
    <citation type="journal article" date="2020" name="Stud. Mycol.">
        <title>101 Dothideomycetes genomes: a test case for predicting lifestyles and emergence of pathogens.</title>
        <authorList>
            <person name="Haridas S."/>
            <person name="Albert R."/>
            <person name="Binder M."/>
            <person name="Bloem J."/>
            <person name="Labutti K."/>
            <person name="Salamov A."/>
            <person name="Andreopoulos B."/>
            <person name="Baker S."/>
            <person name="Barry K."/>
            <person name="Bills G."/>
            <person name="Bluhm B."/>
            <person name="Cannon C."/>
            <person name="Castanera R."/>
            <person name="Culley D."/>
            <person name="Daum C."/>
            <person name="Ezra D."/>
            <person name="Gonzalez J."/>
            <person name="Henrissat B."/>
            <person name="Kuo A."/>
            <person name="Liang C."/>
            <person name="Lipzen A."/>
            <person name="Lutzoni F."/>
            <person name="Magnuson J."/>
            <person name="Mondo S."/>
            <person name="Nolan M."/>
            <person name="Ohm R."/>
            <person name="Pangilinan J."/>
            <person name="Park H.-J."/>
            <person name="Ramirez L."/>
            <person name="Alfaro M."/>
            <person name="Sun H."/>
            <person name="Tritt A."/>
            <person name="Yoshinaga Y."/>
            <person name="Zwiers L.-H."/>
            <person name="Turgeon B."/>
            <person name="Goodwin S."/>
            <person name="Spatafora J."/>
            <person name="Crous P."/>
            <person name="Grigoriev I."/>
        </authorList>
    </citation>
    <scope>NUCLEOTIDE SEQUENCE</scope>
    <source>
        <strain evidence="3">CBS 122367</strain>
    </source>
</reference>
<evidence type="ECO:0000256" key="2">
    <source>
        <dbReference type="SAM" id="Phobius"/>
    </source>
</evidence>
<dbReference type="EMBL" id="MU005640">
    <property type="protein sequence ID" value="KAF2676069.1"/>
    <property type="molecule type" value="Genomic_DNA"/>
</dbReference>
<keyword evidence="2" id="KW-0812">Transmembrane</keyword>
<feature type="region of interest" description="Disordered" evidence="1">
    <location>
        <begin position="49"/>
        <end position="68"/>
    </location>
</feature>
<keyword evidence="2" id="KW-1133">Transmembrane helix</keyword>
<evidence type="ECO:0000313" key="4">
    <source>
        <dbReference type="Proteomes" id="UP000799291"/>
    </source>
</evidence>
<sequence length="173" mass="19310">MAKPLGQKLQCAQRLISLQDAIYIILALLSLVLLTTAAIITPRIEINGPNALRPKDSSENLHTGSNASQQIYPRAKQKLCSPPVYDAHSYKRDVQERSYNIASLWRRMKLPTAGQMESFVMEETGLVNEDEDTAGGITTYPIVWDRPVPSDDDNSKEESPGDINTATLEEFKY</sequence>
<name>A0A6G1IDU0_9PLEO</name>
<feature type="transmembrane region" description="Helical" evidence="2">
    <location>
        <begin position="21"/>
        <end position="40"/>
    </location>
</feature>
<accession>A0A6G1IDU0</accession>
<organism evidence="3 4">
    <name type="scientific">Lentithecium fluviatile CBS 122367</name>
    <dbReference type="NCBI Taxonomy" id="1168545"/>
    <lineage>
        <taxon>Eukaryota</taxon>
        <taxon>Fungi</taxon>
        <taxon>Dikarya</taxon>
        <taxon>Ascomycota</taxon>
        <taxon>Pezizomycotina</taxon>
        <taxon>Dothideomycetes</taxon>
        <taxon>Pleosporomycetidae</taxon>
        <taxon>Pleosporales</taxon>
        <taxon>Massarineae</taxon>
        <taxon>Lentitheciaceae</taxon>
        <taxon>Lentithecium</taxon>
    </lineage>
</organism>
<gene>
    <name evidence="3" type="ORF">K458DRAFT_397316</name>
</gene>
<keyword evidence="4" id="KW-1185">Reference proteome</keyword>
<dbReference type="Proteomes" id="UP000799291">
    <property type="component" value="Unassembled WGS sequence"/>
</dbReference>